<evidence type="ECO:0000256" key="2">
    <source>
        <dbReference type="ARBA" id="ARBA00008328"/>
    </source>
</evidence>
<evidence type="ECO:0000256" key="6">
    <source>
        <dbReference type="ARBA" id="ARBA00022989"/>
    </source>
</evidence>
<evidence type="ECO:0000313" key="10">
    <source>
        <dbReference type="EMBL" id="KAG5210679.1"/>
    </source>
</evidence>
<evidence type="ECO:0000256" key="9">
    <source>
        <dbReference type="SAM" id="Phobius"/>
    </source>
</evidence>
<dbReference type="EMBL" id="JAEMGP010000004">
    <property type="protein sequence ID" value="KAG5210679.1"/>
    <property type="molecule type" value="Genomic_DNA"/>
</dbReference>
<keyword evidence="8 9" id="KW-0472">Membrane</keyword>
<comment type="subcellular location">
    <subcellularLocation>
        <location evidence="1">Membrane</location>
        <topology evidence="1">Multi-pass membrane protein</topology>
    </subcellularLocation>
</comment>
<accession>A0A836AIN5</accession>
<comment type="similarity">
    <text evidence="2">Belongs to the V-ATPase e1/e2 subunit family.</text>
</comment>
<organism evidence="10 11">
    <name type="scientific">Ovis aries</name>
    <name type="common">Sheep</name>
    <dbReference type="NCBI Taxonomy" id="9940"/>
    <lineage>
        <taxon>Eukaryota</taxon>
        <taxon>Metazoa</taxon>
        <taxon>Chordata</taxon>
        <taxon>Craniata</taxon>
        <taxon>Vertebrata</taxon>
        <taxon>Euteleostomi</taxon>
        <taxon>Mammalia</taxon>
        <taxon>Eutheria</taxon>
        <taxon>Laurasiatheria</taxon>
        <taxon>Artiodactyla</taxon>
        <taxon>Ruminantia</taxon>
        <taxon>Pecora</taxon>
        <taxon>Bovidae</taxon>
        <taxon>Caprinae</taxon>
        <taxon>Ovis</taxon>
    </lineage>
</organism>
<keyword evidence="5" id="KW-0375">Hydrogen ion transport</keyword>
<dbReference type="PANTHER" id="PTHR12263">
    <property type="entry name" value="VACUOLAR ATP SYNTHASE SUBUNIT H"/>
    <property type="match status" value="1"/>
</dbReference>
<reference evidence="10 11" key="1">
    <citation type="submission" date="2020-12" db="EMBL/GenBank/DDBJ databases">
        <title>De novo assembly of Tibetan sheep genome.</title>
        <authorList>
            <person name="Li X."/>
        </authorList>
    </citation>
    <scope>NUCLEOTIDE SEQUENCE [LARGE SCALE GENOMIC DNA]</scope>
    <source>
        <tissue evidence="10">Heart</tissue>
    </source>
</reference>
<dbReference type="GO" id="GO:0046961">
    <property type="term" value="F:proton-transporting ATPase activity, rotational mechanism"/>
    <property type="evidence" value="ECO:0007669"/>
    <property type="project" value="InterPro"/>
</dbReference>
<evidence type="ECO:0000256" key="8">
    <source>
        <dbReference type="ARBA" id="ARBA00023136"/>
    </source>
</evidence>
<name>A0A836AIN5_SHEEP</name>
<gene>
    <name evidence="10" type="ORF">JEQ12_015873</name>
</gene>
<evidence type="ECO:0000256" key="3">
    <source>
        <dbReference type="ARBA" id="ARBA00022448"/>
    </source>
</evidence>
<keyword evidence="4 9" id="KW-0812">Transmembrane</keyword>
<feature type="transmembrane region" description="Helical" evidence="9">
    <location>
        <begin position="6"/>
        <end position="28"/>
    </location>
</feature>
<proteinExistence type="inferred from homology"/>
<dbReference type="Pfam" id="PF05493">
    <property type="entry name" value="ATP_synt_H"/>
    <property type="match status" value="1"/>
</dbReference>
<dbReference type="GO" id="GO:0033179">
    <property type="term" value="C:proton-transporting V-type ATPase, V0 domain"/>
    <property type="evidence" value="ECO:0007669"/>
    <property type="project" value="InterPro"/>
</dbReference>
<dbReference type="Proteomes" id="UP000664991">
    <property type="component" value="Unassembled WGS sequence"/>
</dbReference>
<dbReference type="InterPro" id="IPR008389">
    <property type="entry name" value="ATPase_V0-cplx_e1/e2_su"/>
</dbReference>
<protein>
    <submittedName>
        <fullName evidence="10">Uncharacterized protein</fullName>
    </submittedName>
</protein>
<dbReference type="AlphaFoldDB" id="A0A836AIN5"/>
<evidence type="ECO:0000256" key="5">
    <source>
        <dbReference type="ARBA" id="ARBA00022781"/>
    </source>
</evidence>
<evidence type="ECO:0000313" key="11">
    <source>
        <dbReference type="Proteomes" id="UP000664991"/>
    </source>
</evidence>
<evidence type="ECO:0000256" key="7">
    <source>
        <dbReference type="ARBA" id="ARBA00023065"/>
    </source>
</evidence>
<evidence type="ECO:0000256" key="1">
    <source>
        <dbReference type="ARBA" id="ARBA00004141"/>
    </source>
</evidence>
<comment type="caution">
    <text evidence="10">The sequence shown here is derived from an EMBL/GenBank/DDBJ whole genome shotgun (WGS) entry which is preliminary data.</text>
</comment>
<keyword evidence="3" id="KW-0813">Transport</keyword>
<dbReference type="PANTHER" id="PTHR12263:SF2">
    <property type="entry name" value="V-TYPE PROTON ATPASE SUBUNIT E 2"/>
    <property type="match status" value="1"/>
</dbReference>
<keyword evidence="6 9" id="KW-1133">Transmembrane helix</keyword>
<evidence type="ECO:0000256" key="4">
    <source>
        <dbReference type="ARBA" id="ARBA00022692"/>
    </source>
</evidence>
<sequence length="196" mass="21350">MTAHSFALPVVIFTTFWGLIGIAGPWFVPKGPNRGLFSSDGPSLFDDKFLKVEDCLFTTVDPSAQLRTGLWCLGQACLYGVSPHPPAQPQTVHLVIILEGGTQACLQYPALRAQELRNRQTALVRCCATEHYVSALGFLFFSQNKSRGLLGVKPSTRFHGRTSLELPSKLVTSEGHPAIPDGPSERFTLPSQNVLA</sequence>
<keyword evidence="7" id="KW-0406">Ion transport</keyword>